<comment type="similarity">
    <text evidence="2">In the C-terminal section; belongs to the trehalose phosphatase family.</text>
</comment>
<reference evidence="3 4" key="1">
    <citation type="journal article" date="2011" name="J. Gen. Appl. Microbiol.">
        <title>Draft genome sequencing of the enigmatic yeast Saitoella complicata.</title>
        <authorList>
            <person name="Nishida H."/>
            <person name="Hamamoto M."/>
            <person name="Sugiyama J."/>
        </authorList>
    </citation>
    <scope>NUCLEOTIDE SEQUENCE [LARGE SCALE GENOMIC DNA]</scope>
    <source>
        <strain evidence="3 4">NRRL Y-17804</strain>
    </source>
</reference>
<dbReference type="EMBL" id="BACD03000013">
    <property type="protein sequence ID" value="GAO48147.1"/>
    <property type="molecule type" value="Genomic_DNA"/>
</dbReference>
<comment type="similarity">
    <text evidence="1">In the N-terminal section; belongs to the glycosyltransferase 20 family.</text>
</comment>
<dbReference type="FunFam" id="3.30.70.1020:FF:000002">
    <property type="entry name" value="Trehalose-6-phosphate synthase 2"/>
    <property type="match status" value="1"/>
</dbReference>
<evidence type="ECO:0000256" key="2">
    <source>
        <dbReference type="ARBA" id="ARBA00006330"/>
    </source>
</evidence>
<dbReference type="InterPro" id="IPR036412">
    <property type="entry name" value="HAD-like_sf"/>
</dbReference>
<dbReference type="SUPFAM" id="SSF56784">
    <property type="entry name" value="HAD-like"/>
    <property type="match status" value="1"/>
</dbReference>
<dbReference type="OMA" id="VHPMPIE"/>
<reference evidence="3 4" key="2">
    <citation type="journal article" date="2014" name="J. Gen. Appl. Microbiol.">
        <title>The early diverging ascomycetous budding yeast Saitoella complicata has three histone deacetylases belonging to the Clr6, Hos2, and Rpd3 lineages.</title>
        <authorList>
            <person name="Nishida H."/>
            <person name="Matsumoto T."/>
            <person name="Kondo S."/>
            <person name="Hamamoto M."/>
            <person name="Yoshikawa H."/>
        </authorList>
    </citation>
    <scope>NUCLEOTIDE SEQUENCE [LARGE SCALE GENOMIC DNA]</scope>
    <source>
        <strain evidence="3 4">NRRL Y-17804</strain>
    </source>
</reference>
<dbReference type="GO" id="GO:0034605">
    <property type="term" value="P:cellular response to heat"/>
    <property type="evidence" value="ECO:0007669"/>
    <property type="project" value="TreeGrafter"/>
</dbReference>
<dbReference type="NCBIfam" id="NF011071">
    <property type="entry name" value="PRK14501.1"/>
    <property type="match status" value="1"/>
</dbReference>
<dbReference type="FunFam" id="3.40.50.2000:FF:000036">
    <property type="entry name" value="Alpha,alpha-trehalose-phosphate synthase subunit Tps2"/>
    <property type="match status" value="1"/>
</dbReference>
<dbReference type="CDD" id="cd03788">
    <property type="entry name" value="GT20_TPS"/>
    <property type="match status" value="1"/>
</dbReference>
<dbReference type="PANTHER" id="PTHR10788:SF123">
    <property type="entry name" value="TREHALOSE-PHOSPHATASE"/>
    <property type="match status" value="1"/>
</dbReference>
<dbReference type="InterPro" id="IPR006379">
    <property type="entry name" value="HAD-SF_hydro_IIB"/>
</dbReference>
<dbReference type="CDD" id="cd01627">
    <property type="entry name" value="HAD_TPP"/>
    <property type="match status" value="1"/>
</dbReference>
<dbReference type="SUPFAM" id="SSF53756">
    <property type="entry name" value="UDP-Glycosyltransferase/glycogen phosphorylase"/>
    <property type="match status" value="1"/>
</dbReference>
<protein>
    <submittedName>
        <fullName evidence="3">Uncharacterized protein</fullName>
    </submittedName>
</protein>
<gene>
    <name evidence="3" type="ORF">G7K_2329-t1</name>
</gene>
<evidence type="ECO:0000313" key="4">
    <source>
        <dbReference type="Proteomes" id="UP000033140"/>
    </source>
</evidence>
<dbReference type="Gene3D" id="3.30.70.1020">
    <property type="entry name" value="Trehalose-6-phosphate phosphatase related protein, domain 2"/>
    <property type="match status" value="1"/>
</dbReference>
<dbReference type="InterPro" id="IPR023214">
    <property type="entry name" value="HAD_sf"/>
</dbReference>
<dbReference type="Gene3D" id="3.40.50.2000">
    <property type="entry name" value="Glycogen Phosphorylase B"/>
    <property type="match status" value="2"/>
</dbReference>
<reference evidence="3 4" key="3">
    <citation type="journal article" date="2015" name="Genome Announc.">
        <title>Draft Genome Sequence of the Archiascomycetous Yeast Saitoella complicata.</title>
        <authorList>
            <person name="Yamauchi K."/>
            <person name="Kondo S."/>
            <person name="Hamamoto M."/>
            <person name="Takahashi Y."/>
            <person name="Ogura Y."/>
            <person name="Hayashi T."/>
            <person name="Nishida H."/>
        </authorList>
    </citation>
    <scope>NUCLEOTIDE SEQUENCE [LARGE SCALE GENOMIC DNA]</scope>
    <source>
        <strain evidence="3 4">NRRL Y-17804</strain>
    </source>
</reference>
<dbReference type="InterPro" id="IPR003337">
    <property type="entry name" value="Trehalose_PPase"/>
</dbReference>
<evidence type="ECO:0000313" key="3">
    <source>
        <dbReference type="EMBL" id="GAO48147.1"/>
    </source>
</evidence>
<dbReference type="GO" id="GO:0003825">
    <property type="term" value="F:alpha,alpha-trehalose-phosphate synthase (UDP-forming) activity"/>
    <property type="evidence" value="ECO:0007669"/>
    <property type="project" value="TreeGrafter"/>
</dbReference>
<comment type="caution">
    <text evidence="3">The sequence shown here is derived from an EMBL/GenBank/DDBJ whole genome shotgun (WGS) entry which is preliminary data.</text>
</comment>
<keyword evidence="4" id="KW-1185">Reference proteome</keyword>
<organism evidence="3 4">
    <name type="scientific">Saitoella complicata (strain BCRC 22490 / CBS 7301 / JCM 7358 / NBRC 10748 / NRRL Y-17804)</name>
    <dbReference type="NCBI Taxonomy" id="698492"/>
    <lineage>
        <taxon>Eukaryota</taxon>
        <taxon>Fungi</taxon>
        <taxon>Dikarya</taxon>
        <taxon>Ascomycota</taxon>
        <taxon>Taphrinomycotina</taxon>
        <taxon>Taphrinomycotina incertae sedis</taxon>
        <taxon>Saitoella</taxon>
    </lineage>
</organism>
<dbReference type="GO" id="GO:0005829">
    <property type="term" value="C:cytosol"/>
    <property type="evidence" value="ECO:0007669"/>
    <property type="project" value="TreeGrafter"/>
</dbReference>
<dbReference type="AlphaFoldDB" id="A0A0E9NE66"/>
<dbReference type="NCBIfam" id="TIGR00685">
    <property type="entry name" value="T6PP"/>
    <property type="match status" value="1"/>
</dbReference>
<dbReference type="Pfam" id="PF02358">
    <property type="entry name" value="Trehalose_PPase"/>
    <property type="match status" value="1"/>
</dbReference>
<dbReference type="Proteomes" id="UP000033140">
    <property type="component" value="Unassembled WGS sequence"/>
</dbReference>
<dbReference type="GO" id="GO:0004805">
    <property type="term" value="F:trehalose-phosphatase activity"/>
    <property type="evidence" value="ECO:0007669"/>
    <property type="project" value="TreeGrafter"/>
</dbReference>
<accession>A0A0E9NE66</accession>
<dbReference type="PANTHER" id="PTHR10788">
    <property type="entry name" value="TREHALOSE-6-PHOSPHATE SYNTHASE"/>
    <property type="match status" value="1"/>
</dbReference>
<evidence type="ECO:0000256" key="1">
    <source>
        <dbReference type="ARBA" id="ARBA00005409"/>
    </source>
</evidence>
<dbReference type="FunFam" id="3.40.50.1000:FF:000052">
    <property type="entry name" value="Alpha,alpha-trehalose-phosphate synthase [UDP-forming] 6"/>
    <property type="match status" value="1"/>
</dbReference>
<dbReference type="Gene3D" id="3.40.50.1000">
    <property type="entry name" value="HAD superfamily/HAD-like"/>
    <property type="match status" value="1"/>
</dbReference>
<dbReference type="GO" id="GO:0005946">
    <property type="term" value="C:alpha,alpha-trehalose-phosphate synthase complex (UDP-forming)"/>
    <property type="evidence" value="ECO:0007669"/>
    <property type="project" value="TreeGrafter"/>
</dbReference>
<dbReference type="STRING" id="698492.A0A0E9NE66"/>
<dbReference type="InterPro" id="IPR001830">
    <property type="entry name" value="Glyco_trans_20"/>
</dbReference>
<dbReference type="GO" id="GO:0031505">
    <property type="term" value="P:fungal-type cell wall organization"/>
    <property type="evidence" value="ECO:0007669"/>
    <property type="project" value="TreeGrafter"/>
</dbReference>
<dbReference type="GO" id="GO:0005992">
    <property type="term" value="P:trehalose biosynthetic process"/>
    <property type="evidence" value="ECO:0007669"/>
    <property type="project" value="InterPro"/>
</dbReference>
<dbReference type="NCBIfam" id="TIGR01484">
    <property type="entry name" value="HAD-SF-IIB"/>
    <property type="match status" value="1"/>
</dbReference>
<proteinExistence type="inferred from homology"/>
<dbReference type="Pfam" id="PF00982">
    <property type="entry name" value="Glyco_transf_20"/>
    <property type="match status" value="1"/>
</dbReference>
<sequence length="959" mass="108818">MGVRQRDEERQDEESVTVASLVVSFWGWVFDGLFAALRYTNEQTFSIKTTERTFMYSKVFTTRSKGYPGDRFPHWCATLDEYWARQREGCKYQHSPRSIPFSNQPSYSGATAYISCCHLLLHPFSRFNRSQSMSTPDKFKLHDMQDAHSQSYLDTSEFIEPSMVPEAAKPSGRVIHAVQAIPFECYLDKESNWSLKARRGNSALYSAIRWLGAETNWDTLLVGWTGEIKQASQTGLPVDDNVEVSVSAEQKEGLTQALKKTDKKEQEIVPIWMLKDGEGESVTKQKRYREYAENLLWPLFHYIVWSEVTDGRKEKIWWKEYIKFNQIFADKIVEIYQPGDVIWVHDYHLLLLPQMLRQKLPHAFIGSFLHAPFPSSEYFRCLPQRKELLEGMLGANMLGFQTYSYSRHFISSCTRVLGVESTAHGVDAHGARVAVEVFPIGIETTRVEREMHLPGVQPKMETIRDLYAGKKIIVGRDRLDAVRGVTQKLQAFERFLESYPEWRGKVVLIQVTTPAGYPSTKVERRVSDLVAHINGTYGSLHFTPVHHYHQTLDTEEYFALLRVADLGLITSVRDGMNTTSLEYVVCQKENAGPLIISEFSGTAGSLGDAIHVNPWDFAGTAKAINEGLSMSDADKKTRQEALYRKVTAHSMQAWCSTFLKRLFANVTSFDVSSQTPALDRALVIDTYKKAQRRLLMFDYDGTLTPIVRDPAAAVPTDKMLRSLKLLAADPKNQIWIISGRDQKFLEEWMGDIPGLGLSAEHGSFIRKPRSEEWINLTEKLDMSWQKDVIDIFQYFTERTQGSFIEKKRCAVTWHYRRADPEYGAFQAHECQAHLESVVTSKLPVEVLIGKANLEVRPESINKGEVVKNLVDAYGAEAPDFVFCAGDDKTDEDMFRALRIADTVKNEHSFPTTVGPSSKISLASWHVNEPHDIVQIIGVLSGSVNESAIQQKAAAATEAE</sequence>
<name>A0A0E9NE66_SAICN</name>